<dbReference type="Proteomes" id="UP001244564">
    <property type="component" value="Chromosome"/>
</dbReference>
<sequence length="300" mass="34256">MASNSTSNSFSEFADRVLNINVDLPNAESIYKVMDSHIKRIGKTRHLFITGPSNVGKTKMAENYIQRYPGYTLTEEDGTEIDIKPVIYMEAPHPFTLLEFYHELIYALGSPRLGGVPKINDLKVRAYHLIARQRVKMVIIDEVNNIQTSGINKNTAMDAVKHMANKTNVTLVLMGTPEAAELRTLDEQYKSRYRPHSIHRFTECNEEFCSFLNRIEEQLRFPKKIGLGDVKSGLPQLLHYQSKGKVGYLVPIIQEAYDLLGVFQESFMNFDQATLTPYVLDEAYKIIQGDFIDDILNEKL</sequence>
<protein>
    <submittedName>
        <fullName evidence="1">TniB family NTP-binding protein</fullName>
    </submittedName>
</protein>
<dbReference type="Pfam" id="PF05621">
    <property type="entry name" value="TniB"/>
    <property type="match status" value="1"/>
</dbReference>
<keyword evidence="2" id="KW-1185">Reference proteome</keyword>
<accession>A0ABY8KBF0</accession>
<reference evidence="1 2" key="1">
    <citation type="submission" date="2023-04" db="EMBL/GenBank/DDBJ databases">
        <title>Genomic of Lysinibacillus capsici TSBLM.</title>
        <authorList>
            <person name="Hu X.S."/>
            <person name="Yu C.H."/>
        </authorList>
    </citation>
    <scope>NUCLEOTIDE SEQUENCE [LARGE SCALE GENOMIC DNA]</scope>
    <source>
        <strain evidence="1 2">TSBLM</strain>
    </source>
</reference>
<organism evidence="1 2">
    <name type="scientific">Lysinibacillus capsici</name>
    <dbReference type="NCBI Taxonomy" id="2115968"/>
    <lineage>
        <taxon>Bacteria</taxon>
        <taxon>Bacillati</taxon>
        <taxon>Bacillota</taxon>
        <taxon>Bacilli</taxon>
        <taxon>Bacillales</taxon>
        <taxon>Bacillaceae</taxon>
        <taxon>Lysinibacillus</taxon>
    </lineage>
</organism>
<dbReference type="EMBL" id="CP122283">
    <property type="protein sequence ID" value="WGF36865.1"/>
    <property type="molecule type" value="Genomic_DNA"/>
</dbReference>
<gene>
    <name evidence="1" type="ORF">QBO96_13985</name>
</gene>
<evidence type="ECO:0000313" key="1">
    <source>
        <dbReference type="EMBL" id="WGF36865.1"/>
    </source>
</evidence>
<proteinExistence type="predicted"/>
<dbReference type="RefSeq" id="WP_279493410.1">
    <property type="nucleotide sequence ID" value="NZ_CP122283.1"/>
</dbReference>
<dbReference type="Gene3D" id="3.40.50.300">
    <property type="entry name" value="P-loop containing nucleotide triphosphate hydrolases"/>
    <property type="match status" value="1"/>
</dbReference>
<dbReference type="SUPFAM" id="SSF52540">
    <property type="entry name" value="P-loop containing nucleoside triphosphate hydrolases"/>
    <property type="match status" value="1"/>
</dbReference>
<name>A0ABY8KBF0_9BACI</name>
<dbReference type="InterPro" id="IPR008868">
    <property type="entry name" value="TniB"/>
</dbReference>
<evidence type="ECO:0000313" key="2">
    <source>
        <dbReference type="Proteomes" id="UP001244564"/>
    </source>
</evidence>
<dbReference type="InterPro" id="IPR027417">
    <property type="entry name" value="P-loop_NTPase"/>
</dbReference>